<dbReference type="PANTHER" id="PTHR42983">
    <property type="entry name" value="DINITROGENASE IRON-MOLYBDENUM COFACTOR PROTEIN-RELATED"/>
    <property type="match status" value="1"/>
</dbReference>
<dbReference type="EMBL" id="FUYA01000005">
    <property type="protein sequence ID" value="SKA73005.1"/>
    <property type="molecule type" value="Genomic_DNA"/>
</dbReference>
<evidence type="ECO:0000313" key="2">
    <source>
        <dbReference type="EMBL" id="SKA73005.1"/>
    </source>
</evidence>
<dbReference type="CDD" id="cd00851">
    <property type="entry name" value="MTH1175"/>
    <property type="match status" value="1"/>
</dbReference>
<feature type="domain" description="Dinitrogenase iron-molybdenum cofactor biosynthesis" evidence="1">
    <location>
        <begin position="13"/>
        <end position="103"/>
    </location>
</feature>
<protein>
    <submittedName>
        <fullName evidence="2">Predicted Fe-Mo cluster-binding protein, NifX family</fullName>
    </submittedName>
</protein>
<dbReference type="PANTHER" id="PTHR42983:SF1">
    <property type="entry name" value="IRON-MOLYBDENUM PROTEIN"/>
    <property type="match status" value="1"/>
</dbReference>
<proteinExistence type="predicted"/>
<dbReference type="Gene3D" id="3.30.420.130">
    <property type="entry name" value="Dinitrogenase iron-molybdenum cofactor biosynthesis domain"/>
    <property type="match status" value="1"/>
</dbReference>
<sequence length="170" mass="16636">MKYAISSMGSTPNSAMDMRFGRASSFLLYDSDAKTYTPISNAGASVMAQGAGIQTAQAVIDAGAEAVITGRVGPNAEAALNRAGIPIYLVAASTVENAVQQVEAGAQPMQPGTATQANVGMGAGMGMGLGRGAGMGAGAGRGMGMGRGMGAGRGMGGGGRGMGGGGRRNW</sequence>
<dbReference type="SUPFAM" id="SSF53146">
    <property type="entry name" value="Nitrogenase accessory factor-like"/>
    <property type="match status" value="1"/>
</dbReference>
<organism evidence="2 3">
    <name type="scientific">Desulfobaculum bizertense DSM 18034</name>
    <dbReference type="NCBI Taxonomy" id="1121442"/>
    <lineage>
        <taxon>Bacteria</taxon>
        <taxon>Pseudomonadati</taxon>
        <taxon>Thermodesulfobacteriota</taxon>
        <taxon>Desulfovibrionia</taxon>
        <taxon>Desulfovibrionales</taxon>
        <taxon>Desulfovibrionaceae</taxon>
        <taxon>Desulfobaculum</taxon>
    </lineage>
</organism>
<dbReference type="InterPro" id="IPR036105">
    <property type="entry name" value="DiNase_FeMo-co_biosyn_sf"/>
</dbReference>
<dbReference type="InterPro" id="IPR033913">
    <property type="entry name" value="MTH1175_dom"/>
</dbReference>
<evidence type="ECO:0000313" key="3">
    <source>
        <dbReference type="Proteomes" id="UP000189733"/>
    </source>
</evidence>
<dbReference type="AlphaFoldDB" id="A0A1T4W7N7"/>
<dbReference type="OrthoDB" id="9807451at2"/>
<dbReference type="STRING" id="1121442.SAMN02745702_01766"/>
<accession>A0A1T4W7N7</accession>
<dbReference type="Proteomes" id="UP000189733">
    <property type="component" value="Unassembled WGS sequence"/>
</dbReference>
<reference evidence="2 3" key="1">
    <citation type="submission" date="2017-02" db="EMBL/GenBank/DDBJ databases">
        <authorList>
            <person name="Peterson S.W."/>
        </authorList>
    </citation>
    <scope>NUCLEOTIDE SEQUENCE [LARGE SCALE GENOMIC DNA]</scope>
    <source>
        <strain evidence="2 3">DSM 18034</strain>
    </source>
</reference>
<gene>
    <name evidence="2" type="ORF">SAMN02745702_01766</name>
</gene>
<dbReference type="InterPro" id="IPR003731">
    <property type="entry name" value="Di-Nase_FeMo-co_biosynth"/>
</dbReference>
<dbReference type="RefSeq" id="WP_078685051.1">
    <property type="nucleotide sequence ID" value="NZ_FUYA01000005.1"/>
</dbReference>
<name>A0A1T4W7N7_9BACT</name>
<evidence type="ECO:0000259" key="1">
    <source>
        <dbReference type="Pfam" id="PF02579"/>
    </source>
</evidence>
<keyword evidence="3" id="KW-1185">Reference proteome</keyword>
<dbReference type="Pfam" id="PF02579">
    <property type="entry name" value="Nitro_FeMo-Co"/>
    <property type="match status" value="1"/>
</dbReference>